<feature type="transmembrane region" description="Helical" evidence="1">
    <location>
        <begin position="15"/>
        <end position="38"/>
    </location>
</feature>
<keyword evidence="1" id="KW-0472">Membrane</keyword>
<reference evidence="2 3" key="1">
    <citation type="submission" date="2021-12" db="EMBL/GenBank/DDBJ databases">
        <title>Discovery of the Pendulisporaceae a myxobacterial family with distinct sporulation behavior and unique specialized metabolism.</title>
        <authorList>
            <person name="Garcia R."/>
            <person name="Popoff A."/>
            <person name="Bader C.D."/>
            <person name="Loehr J."/>
            <person name="Walesch S."/>
            <person name="Walt C."/>
            <person name="Boldt J."/>
            <person name="Bunk B."/>
            <person name="Haeckl F.J.F.P.J."/>
            <person name="Gunesch A.P."/>
            <person name="Birkelbach J."/>
            <person name="Nuebel U."/>
            <person name="Pietschmann T."/>
            <person name="Bach T."/>
            <person name="Mueller R."/>
        </authorList>
    </citation>
    <scope>NUCLEOTIDE SEQUENCE [LARGE SCALE GENOMIC DNA]</scope>
    <source>
        <strain evidence="2 3">MSr11954</strain>
    </source>
</reference>
<gene>
    <name evidence="2" type="ORF">LZC94_22390</name>
</gene>
<keyword evidence="3" id="KW-1185">Reference proteome</keyword>
<protein>
    <recommendedName>
        <fullName evidence="4">Flp pilus-assembly TadG-like N-terminal domain-containing protein</fullName>
    </recommendedName>
</protein>
<keyword evidence="1" id="KW-1133">Transmembrane helix</keyword>
<dbReference type="EMBL" id="CP089984">
    <property type="protein sequence ID" value="WXB19959.1"/>
    <property type="molecule type" value="Genomic_DNA"/>
</dbReference>
<dbReference type="Proteomes" id="UP001370348">
    <property type="component" value="Chromosome"/>
</dbReference>
<evidence type="ECO:0000256" key="1">
    <source>
        <dbReference type="SAM" id="Phobius"/>
    </source>
</evidence>
<organism evidence="2 3">
    <name type="scientific">Pendulispora albinea</name>
    <dbReference type="NCBI Taxonomy" id="2741071"/>
    <lineage>
        <taxon>Bacteria</taxon>
        <taxon>Pseudomonadati</taxon>
        <taxon>Myxococcota</taxon>
        <taxon>Myxococcia</taxon>
        <taxon>Myxococcales</taxon>
        <taxon>Sorangiineae</taxon>
        <taxon>Pendulisporaceae</taxon>
        <taxon>Pendulispora</taxon>
    </lineage>
</organism>
<accession>A0ABZ2MBT8</accession>
<evidence type="ECO:0008006" key="4">
    <source>
        <dbReference type="Google" id="ProtNLM"/>
    </source>
</evidence>
<evidence type="ECO:0000313" key="3">
    <source>
        <dbReference type="Proteomes" id="UP001370348"/>
    </source>
</evidence>
<name>A0ABZ2MBT8_9BACT</name>
<proteinExistence type="predicted"/>
<dbReference type="RefSeq" id="WP_394829559.1">
    <property type="nucleotide sequence ID" value="NZ_CP089984.1"/>
</dbReference>
<evidence type="ECO:0000313" key="2">
    <source>
        <dbReference type="EMBL" id="WXB19959.1"/>
    </source>
</evidence>
<feature type="transmembrane region" description="Helical" evidence="1">
    <location>
        <begin position="74"/>
        <end position="102"/>
    </location>
</feature>
<sequence length="459" mass="49857">MDSGKKDLVGDDKGAIMIMGLFMSISLIGALWFILGIANAIIIRDTAMEAADHAVFSAATVHARGMNYISALNLIMFALTIVYVLFCLIADTLIAIAAVMLWGKVPFLGCIGVPGPNAVIGAPACRIGHTIADVGSKYAGGIDPVMKALGALETVIQMGFPAVAEVSSFTIAEKYKIEANTVALKGVLITPALIPVKSINQSDKPIGLPVYAEKNDYLCDRSFNVVKDLVYTYIPAPISSIIGQVLNLIKGYIGFLPVKRSVWDPRSLMGIGCDGKPFNRKDIHLVSQDAKVKNGSDYFQMWSLIINAKDNENGRYEQRVSMSKNKGKSTESQPPKKRIYYAQAEYYFDCTKDWKNKECYDKELREASFNMNWRARLRRVRAPSFGNNFLGQATSFLMAGNIQNYVAGQFGNSAAGQKMAGALDKLMNGSVSAVLTGTDVGNGINDLNNFATGGDRPIH</sequence>
<keyword evidence="1" id="KW-0812">Transmembrane</keyword>